<dbReference type="InterPro" id="IPR043153">
    <property type="entry name" value="DENN_C"/>
</dbReference>
<dbReference type="PANTHER" id="PTHR15288:SF0">
    <property type="entry name" value="UDENN DOMAIN-CONTAINING PROTEIN"/>
    <property type="match status" value="1"/>
</dbReference>
<dbReference type="Gene3D" id="3.40.50.11500">
    <property type="match status" value="1"/>
</dbReference>
<dbReference type="PANTHER" id="PTHR15288">
    <property type="entry name" value="DENN DOMAIN-CONTAINING PROTEIN 2"/>
    <property type="match status" value="1"/>
</dbReference>
<dbReference type="PROSITE" id="PS50211">
    <property type="entry name" value="DENN"/>
    <property type="match status" value="1"/>
</dbReference>
<reference evidence="2 3" key="1">
    <citation type="submission" date="2024-01" db="EMBL/GenBank/DDBJ databases">
        <title>The genomes of 5 underutilized Papilionoideae crops provide insights into root nodulation and disease resistanc.</title>
        <authorList>
            <person name="Jiang F."/>
        </authorList>
    </citation>
    <scope>NUCLEOTIDE SEQUENCE [LARGE SCALE GENOMIC DNA]</scope>
    <source>
        <strain evidence="2">JINMINGXINNONG_FW02</strain>
        <tissue evidence="2">Leaves</tissue>
    </source>
</reference>
<keyword evidence="3" id="KW-1185">Reference proteome</keyword>
<dbReference type="InterPro" id="IPR001194">
    <property type="entry name" value="cDENN_dom"/>
</dbReference>
<organism evidence="2 3">
    <name type="scientific">Phaseolus coccineus</name>
    <name type="common">Scarlet runner bean</name>
    <name type="synonym">Phaseolus multiflorus</name>
    <dbReference type="NCBI Taxonomy" id="3886"/>
    <lineage>
        <taxon>Eukaryota</taxon>
        <taxon>Viridiplantae</taxon>
        <taxon>Streptophyta</taxon>
        <taxon>Embryophyta</taxon>
        <taxon>Tracheophyta</taxon>
        <taxon>Spermatophyta</taxon>
        <taxon>Magnoliopsida</taxon>
        <taxon>eudicotyledons</taxon>
        <taxon>Gunneridae</taxon>
        <taxon>Pentapetalae</taxon>
        <taxon>rosids</taxon>
        <taxon>fabids</taxon>
        <taxon>Fabales</taxon>
        <taxon>Fabaceae</taxon>
        <taxon>Papilionoideae</taxon>
        <taxon>50 kb inversion clade</taxon>
        <taxon>NPAAA clade</taxon>
        <taxon>indigoferoid/millettioid clade</taxon>
        <taxon>Phaseoleae</taxon>
        <taxon>Phaseolus</taxon>
    </lineage>
</organism>
<proteinExistence type="predicted"/>
<accession>A0AAN9NX43</accession>
<protein>
    <recommendedName>
        <fullName evidence="1">UDENN domain-containing protein</fullName>
    </recommendedName>
</protein>
<dbReference type="InterPro" id="IPR037516">
    <property type="entry name" value="Tripartite_DENN"/>
</dbReference>
<dbReference type="SMART" id="SM00799">
    <property type="entry name" value="DENN"/>
    <property type="match status" value="1"/>
</dbReference>
<dbReference type="Pfam" id="PF03456">
    <property type="entry name" value="uDENN"/>
    <property type="match status" value="1"/>
</dbReference>
<dbReference type="SMART" id="SM00800">
    <property type="entry name" value="uDENN"/>
    <property type="match status" value="1"/>
</dbReference>
<gene>
    <name evidence="2" type="ORF">VNO80_03975</name>
</gene>
<dbReference type="EMBL" id="JAYMYR010000002">
    <property type="protein sequence ID" value="KAK7378532.1"/>
    <property type="molecule type" value="Genomic_DNA"/>
</dbReference>
<comment type="caution">
    <text evidence="2">The sequence shown here is derived from an EMBL/GenBank/DDBJ whole genome shotgun (WGS) entry which is preliminary data.</text>
</comment>
<name>A0AAN9NX43_PHACN</name>
<dbReference type="Gene3D" id="3.30.450.200">
    <property type="match status" value="1"/>
</dbReference>
<evidence type="ECO:0000313" key="2">
    <source>
        <dbReference type="EMBL" id="KAK7378532.1"/>
    </source>
</evidence>
<sequence length="821" mass="92428">MDSKGEAEPQEERPSSPMRVLQHFSGGAFRVAGEAFHNMYSGGGSSMPQTGPGGHRRCQSELVSRGVQRTNSLQKLRSHVHRAWRWGGKSREEDSLANFNPEVMANQKRQWYRLHPKSLDCVHNKEPTSLFEHFIIVGLHPDSNLEAVEHSFARRKKWEKEKGKPEFRDCRKPEQPKLPEPTLEPQLLFKYPPAKKLAMRMKDLAPFCFPEGVKARLLERTPSLSELNELVYGQEHLGKDDLSFVFTVKASDNTTLYGVCLHVPEIVQSPPGIFGISSPFSHSSFSRFLVSAPRCYCLLTRVPFFELHFEMLNSLIAQERLNRITQFINEMTLTGSVPSSPKQDDQIRSKAANFPERESSNEWMDSAIPLDGAAVITAAAAGIISDDESQQLSPKLRDCRCQSPVSGTGSDASDFVHVRDIDKEDKKNLQVLYNSEFKAPETLASIQRMHRDCENDQVSPKAGTPLSARNRVLERLGSFESLFSPVRSMASEDEDDFFSNTERDYGDELLMEWAMENKNDLLQIVCRYHAQPIPPRGSDFVFHPLEHLQAIQYIRHSVAALGFGDDCPNCSEPAQDNMKLAAAEEALSLSVWTMATTCRVLSLDSVMALITGVLLEKQVVIVCPNLGVLSATVLSLIPMIRPFQWQSLLLPVLPGKMIDFLDAPVPYIVGIQHKPVDLNMRTTNLVLVNILKDQVAMCPLPKLPQHKELLSRLSPIHARLSNERSIARKHPVHRCNEVQAEASTQFLNIMWHYLESLCSDLKSHTITSVQSNNDRVSLLLKDSFIDSFPARDQPFIKLFVDTQLFTVLSDTRLSSFESGES</sequence>
<evidence type="ECO:0000259" key="1">
    <source>
        <dbReference type="PROSITE" id="PS50211"/>
    </source>
</evidence>
<dbReference type="InterPro" id="IPR005113">
    <property type="entry name" value="uDENN_dom"/>
</dbReference>
<dbReference type="Proteomes" id="UP001374584">
    <property type="component" value="Unassembled WGS sequence"/>
</dbReference>
<dbReference type="InterPro" id="IPR051942">
    <property type="entry name" value="DENN_domain_containing_2"/>
</dbReference>
<dbReference type="AlphaFoldDB" id="A0AAN9NX43"/>
<dbReference type="Pfam" id="PF02141">
    <property type="entry name" value="DENN"/>
    <property type="match status" value="1"/>
</dbReference>
<evidence type="ECO:0000313" key="3">
    <source>
        <dbReference type="Proteomes" id="UP001374584"/>
    </source>
</evidence>
<feature type="domain" description="UDENN" evidence="1">
    <location>
        <begin position="169"/>
        <end position="819"/>
    </location>
</feature>